<protein>
    <submittedName>
        <fullName evidence="2">Uncharacterized protein</fullName>
    </submittedName>
</protein>
<name>A0A3P6PJY1_DIBLA</name>
<dbReference type="Gene3D" id="3.40.50.10260">
    <property type="entry name" value="YjeF N-terminal domain"/>
    <property type="match status" value="1"/>
</dbReference>
<feature type="region of interest" description="Disordered" evidence="1">
    <location>
        <begin position="1"/>
        <end position="49"/>
    </location>
</feature>
<reference evidence="2 3" key="1">
    <citation type="submission" date="2018-11" db="EMBL/GenBank/DDBJ databases">
        <authorList>
            <consortium name="Pathogen Informatics"/>
        </authorList>
    </citation>
    <scope>NUCLEOTIDE SEQUENCE [LARGE SCALE GENOMIC DNA]</scope>
</reference>
<sequence>MGLPFQDSAPSFPAPPTPKSAASQRPLGKPSTPASTTASPPLQKPASSVKAYKPAGTWFSSSGQRVPVLSPESHERLLRYLATGEIPELKIRTAGLSWARLIEGAGQTVANAVTHHLRQTGTHGLR</sequence>
<dbReference type="EMBL" id="UYRU01001679">
    <property type="protein sequence ID" value="VDK32270.1"/>
    <property type="molecule type" value="Genomic_DNA"/>
</dbReference>
<organism evidence="2 3">
    <name type="scientific">Dibothriocephalus latus</name>
    <name type="common">Fish tapeworm</name>
    <name type="synonym">Diphyllobothrium latum</name>
    <dbReference type="NCBI Taxonomy" id="60516"/>
    <lineage>
        <taxon>Eukaryota</taxon>
        <taxon>Metazoa</taxon>
        <taxon>Spiralia</taxon>
        <taxon>Lophotrochozoa</taxon>
        <taxon>Platyhelminthes</taxon>
        <taxon>Cestoda</taxon>
        <taxon>Eucestoda</taxon>
        <taxon>Diphyllobothriidea</taxon>
        <taxon>Diphyllobothriidae</taxon>
        <taxon>Dibothriocephalus</taxon>
    </lineage>
</organism>
<accession>A0A3P6PJY1</accession>
<proteinExistence type="predicted"/>
<dbReference type="AlphaFoldDB" id="A0A3P6PJY1"/>
<feature type="compositionally biased region" description="Low complexity" evidence="1">
    <location>
        <begin position="30"/>
        <end position="41"/>
    </location>
</feature>
<keyword evidence="3" id="KW-1185">Reference proteome</keyword>
<evidence type="ECO:0000256" key="1">
    <source>
        <dbReference type="SAM" id="MobiDB-lite"/>
    </source>
</evidence>
<evidence type="ECO:0000313" key="2">
    <source>
        <dbReference type="EMBL" id="VDK32270.1"/>
    </source>
</evidence>
<dbReference type="Proteomes" id="UP000281553">
    <property type="component" value="Unassembled WGS sequence"/>
</dbReference>
<dbReference type="InterPro" id="IPR036652">
    <property type="entry name" value="YjeF_N_dom_sf"/>
</dbReference>
<gene>
    <name evidence="2" type="ORF">DILT_LOCUS409</name>
</gene>
<evidence type="ECO:0000313" key="3">
    <source>
        <dbReference type="Proteomes" id="UP000281553"/>
    </source>
</evidence>